<sequence>MVNQKMANIVERIKQYLRGPEGKRMTEKAKSMARDPRNKERMQRFMDRLRGHKTPR</sequence>
<evidence type="ECO:0000313" key="2">
    <source>
        <dbReference type="EMBL" id="GII54602.1"/>
    </source>
</evidence>
<feature type="region of interest" description="Disordered" evidence="1">
    <location>
        <begin position="21"/>
        <end position="56"/>
    </location>
</feature>
<reference evidence="2" key="1">
    <citation type="submission" date="2021-01" db="EMBL/GenBank/DDBJ databases">
        <title>Whole genome shotgun sequence of Planotetraspora thailandica NBRC 104271.</title>
        <authorList>
            <person name="Komaki H."/>
            <person name="Tamura T."/>
        </authorList>
    </citation>
    <scope>NUCLEOTIDE SEQUENCE</scope>
    <source>
        <strain evidence="2">NBRC 104271</strain>
    </source>
</reference>
<evidence type="ECO:0000313" key="3">
    <source>
        <dbReference type="Proteomes" id="UP000605992"/>
    </source>
</evidence>
<feature type="compositionally biased region" description="Basic and acidic residues" evidence="1">
    <location>
        <begin position="21"/>
        <end position="49"/>
    </location>
</feature>
<dbReference type="Proteomes" id="UP000605992">
    <property type="component" value="Unassembled WGS sequence"/>
</dbReference>
<name>A0A8J3UZQ5_9ACTN</name>
<organism evidence="2 3">
    <name type="scientific">Planotetraspora thailandica</name>
    <dbReference type="NCBI Taxonomy" id="487172"/>
    <lineage>
        <taxon>Bacteria</taxon>
        <taxon>Bacillati</taxon>
        <taxon>Actinomycetota</taxon>
        <taxon>Actinomycetes</taxon>
        <taxon>Streptosporangiales</taxon>
        <taxon>Streptosporangiaceae</taxon>
        <taxon>Planotetraspora</taxon>
    </lineage>
</organism>
<keyword evidence="3" id="KW-1185">Reference proteome</keyword>
<proteinExistence type="predicted"/>
<comment type="caution">
    <text evidence="2">The sequence shown here is derived from an EMBL/GenBank/DDBJ whole genome shotgun (WGS) entry which is preliminary data.</text>
</comment>
<dbReference type="EMBL" id="BOOR01000018">
    <property type="protein sequence ID" value="GII54602.1"/>
    <property type="molecule type" value="Genomic_DNA"/>
</dbReference>
<accession>A0A8J3UZQ5</accession>
<dbReference type="AlphaFoldDB" id="A0A8J3UZQ5"/>
<evidence type="ECO:0000256" key="1">
    <source>
        <dbReference type="SAM" id="MobiDB-lite"/>
    </source>
</evidence>
<gene>
    <name evidence="2" type="ORF">Pth03_29910</name>
</gene>
<protein>
    <submittedName>
        <fullName evidence="2">Uncharacterized protein</fullName>
    </submittedName>
</protein>